<evidence type="ECO:0000313" key="1">
    <source>
        <dbReference type="EMBL" id="CAG6737184.1"/>
    </source>
</evidence>
<organism evidence="1">
    <name type="scientific">Cacopsylla melanoneura</name>
    <dbReference type="NCBI Taxonomy" id="428564"/>
    <lineage>
        <taxon>Eukaryota</taxon>
        <taxon>Metazoa</taxon>
        <taxon>Ecdysozoa</taxon>
        <taxon>Arthropoda</taxon>
        <taxon>Hexapoda</taxon>
        <taxon>Insecta</taxon>
        <taxon>Pterygota</taxon>
        <taxon>Neoptera</taxon>
        <taxon>Paraneoptera</taxon>
        <taxon>Hemiptera</taxon>
        <taxon>Sternorrhyncha</taxon>
        <taxon>Psylloidea</taxon>
        <taxon>Psyllidae</taxon>
        <taxon>Psyllinae</taxon>
        <taxon>Cacopsylla</taxon>
    </lineage>
</organism>
<dbReference type="EMBL" id="HBUF01402194">
    <property type="protein sequence ID" value="CAG6737184.1"/>
    <property type="molecule type" value="Transcribed_RNA"/>
</dbReference>
<dbReference type="EMBL" id="HBUF01604517">
    <property type="protein sequence ID" value="CAG6777193.1"/>
    <property type="molecule type" value="Transcribed_RNA"/>
</dbReference>
<protein>
    <submittedName>
        <fullName evidence="1">Uncharacterized protein</fullName>
    </submittedName>
</protein>
<dbReference type="AlphaFoldDB" id="A0A8D8YYJ4"/>
<reference evidence="1" key="1">
    <citation type="submission" date="2021-05" db="EMBL/GenBank/DDBJ databases">
        <authorList>
            <person name="Alioto T."/>
            <person name="Alioto T."/>
            <person name="Gomez Garrido J."/>
        </authorList>
    </citation>
    <scope>NUCLEOTIDE SEQUENCE</scope>
</reference>
<name>A0A8D8YYJ4_9HEMI</name>
<sequence length="102" mass="11982">MMRRLNYRTSVSYCSWMRGRCCSGRHPGLAGIRTEPLCHRLTHLSPRRMRLLISKSLKSLLKTFWWIWTGCLSIRRHRNNLNKKEAYRSGVCAQSWCGVAPM</sequence>
<proteinExistence type="predicted"/>
<accession>A0A8D8YYJ4</accession>